<dbReference type="InterPro" id="IPR000757">
    <property type="entry name" value="Beta-glucanase-like"/>
</dbReference>
<dbReference type="GO" id="GO:0004553">
    <property type="term" value="F:hydrolase activity, hydrolyzing O-glycosyl compounds"/>
    <property type="evidence" value="ECO:0007669"/>
    <property type="project" value="InterPro"/>
</dbReference>
<dbReference type="EMBL" id="AOLN01000004">
    <property type="protein sequence ID" value="ELZ98025.1"/>
    <property type="molecule type" value="Genomic_DNA"/>
</dbReference>
<gene>
    <name evidence="4" type="ORF">C440_02218</name>
</gene>
<feature type="region of interest" description="Disordered" evidence="2">
    <location>
        <begin position="25"/>
        <end position="71"/>
    </location>
</feature>
<keyword evidence="5" id="KW-1185">Reference proteome</keyword>
<dbReference type="OrthoDB" id="8638at2157"/>
<dbReference type="PATRIC" id="fig|662479.7.peg.457"/>
<dbReference type="SUPFAM" id="SSF49899">
    <property type="entry name" value="Concanavalin A-like lectins/glucanases"/>
    <property type="match status" value="1"/>
</dbReference>
<comment type="caution">
    <text evidence="4">The sequence shown here is derived from an EMBL/GenBank/DDBJ whole genome shotgun (WGS) entry which is preliminary data.</text>
</comment>
<dbReference type="Pfam" id="PF00722">
    <property type="entry name" value="Glyco_hydro_16"/>
    <property type="match status" value="1"/>
</dbReference>
<dbReference type="RefSeq" id="WP_008317830.1">
    <property type="nucleotide sequence ID" value="NZ_AOLN01000004.1"/>
</dbReference>
<keyword evidence="4" id="KW-0378">Hydrolase</keyword>
<dbReference type="InterPro" id="IPR013320">
    <property type="entry name" value="ConA-like_dom_sf"/>
</dbReference>
<evidence type="ECO:0000256" key="2">
    <source>
        <dbReference type="SAM" id="MobiDB-lite"/>
    </source>
</evidence>
<protein>
    <submittedName>
        <fullName evidence="4">Glycoside hydrolase family protein</fullName>
    </submittedName>
</protein>
<dbReference type="PROSITE" id="PS51257">
    <property type="entry name" value="PROKAR_LIPOPROTEIN"/>
    <property type="match status" value="1"/>
</dbReference>
<feature type="compositionally biased region" description="Polar residues" evidence="2">
    <location>
        <begin position="25"/>
        <end position="42"/>
    </location>
</feature>
<accession>M0IMU0</accession>
<proteinExistence type="inferred from homology"/>
<dbReference type="PANTHER" id="PTHR10963">
    <property type="entry name" value="GLYCOSYL HYDROLASE-RELATED"/>
    <property type="match status" value="1"/>
</dbReference>
<dbReference type="InterPro" id="IPR050546">
    <property type="entry name" value="Glycosyl_Hydrlase_16"/>
</dbReference>
<sequence length="298" mass="33222">MNRRELTKRDFLRTAMVGTAVSVTGCTGLSPQRNRSRTNGTTPDGADGHATDSNVTDSTATNSTAINSSATPRYDTIDTADMVVVFEDTFAADALDETAWATEYPWGSRIHNYNGYAAPENVYVYRNSLVIEAEKKPQHGKTYTTGVVTPTREFSPGYFEASVKIPPTVEGFWPAFWMTPVDAWPPEIDIFEFFGADPRAQLTYHYSDMLGRRRKASGTAPVPDANTTYHTYAVDWRPDEIVWYIDGVAVFQFGGSHVTSQAMRLIFNLGIDAPFLGTPRDEDLPAVLEIDHVRVWER</sequence>
<organism evidence="4 5">
    <name type="scientific">Haloferax mucosum ATCC BAA-1512</name>
    <dbReference type="NCBI Taxonomy" id="662479"/>
    <lineage>
        <taxon>Archaea</taxon>
        <taxon>Methanobacteriati</taxon>
        <taxon>Methanobacteriota</taxon>
        <taxon>Stenosarchaea group</taxon>
        <taxon>Halobacteria</taxon>
        <taxon>Halobacteriales</taxon>
        <taxon>Haloferacaceae</taxon>
        <taxon>Haloferax</taxon>
    </lineage>
</organism>
<dbReference type="Gene3D" id="2.60.120.200">
    <property type="match status" value="1"/>
</dbReference>
<dbReference type="Proteomes" id="UP000011550">
    <property type="component" value="Unassembled WGS sequence"/>
</dbReference>
<feature type="domain" description="GH16" evidence="3">
    <location>
        <begin position="72"/>
        <end position="298"/>
    </location>
</feature>
<evidence type="ECO:0000256" key="1">
    <source>
        <dbReference type="ARBA" id="ARBA00006865"/>
    </source>
</evidence>
<name>M0IMU0_9EURY</name>
<reference evidence="4 5" key="1">
    <citation type="journal article" date="2014" name="PLoS Genet.">
        <title>Phylogenetically driven sequencing of extremely halophilic archaea reveals strategies for static and dynamic osmo-response.</title>
        <authorList>
            <person name="Becker E.A."/>
            <person name="Seitzer P.M."/>
            <person name="Tritt A."/>
            <person name="Larsen D."/>
            <person name="Krusor M."/>
            <person name="Yao A.I."/>
            <person name="Wu D."/>
            <person name="Madern D."/>
            <person name="Eisen J.A."/>
            <person name="Darling A.E."/>
            <person name="Facciotti M.T."/>
        </authorList>
    </citation>
    <scope>NUCLEOTIDE SEQUENCE [LARGE SCALE GENOMIC DNA]</scope>
    <source>
        <strain evidence="4 5">ATCC BAA-1512</strain>
    </source>
</reference>
<feature type="compositionally biased region" description="Low complexity" evidence="2">
    <location>
        <begin position="58"/>
        <end position="71"/>
    </location>
</feature>
<evidence type="ECO:0000313" key="5">
    <source>
        <dbReference type="Proteomes" id="UP000011550"/>
    </source>
</evidence>
<evidence type="ECO:0000259" key="3">
    <source>
        <dbReference type="PROSITE" id="PS51762"/>
    </source>
</evidence>
<evidence type="ECO:0000313" key="4">
    <source>
        <dbReference type="EMBL" id="ELZ98025.1"/>
    </source>
</evidence>
<dbReference type="AlphaFoldDB" id="M0IMU0"/>
<comment type="similarity">
    <text evidence="1">Belongs to the glycosyl hydrolase 16 family.</text>
</comment>
<dbReference type="STRING" id="662479.C440_02218"/>
<dbReference type="GO" id="GO:0005975">
    <property type="term" value="P:carbohydrate metabolic process"/>
    <property type="evidence" value="ECO:0007669"/>
    <property type="project" value="InterPro"/>
</dbReference>
<dbReference type="PANTHER" id="PTHR10963:SF55">
    <property type="entry name" value="GLYCOSIDE HYDROLASE FAMILY 16 PROTEIN"/>
    <property type="match status" value="1"/>
</dbReference>
<dbReference type="CDD" id="cd08023">
    <property type="entry name" value="GH16_laminarinase_like"/>
    <property type="match status" value="1"/>
</dbReference>
<dbReference type="PROSITE" id="PS51762">
    <property type="entry name" value="GH16_2"/>
    <property type="match status" value="1"/>
</dbReference>